<name>A0A1G6XKY4_9ACTN</name>
<dbReference type="SUPFAM" id="SSF140453">
    <property type="entry name" value="EsxAB dimer-like"/>
    <property type="match status" value="1"/>
</dbReference>
<dbReference type="InterPro" id="IPR036689">
    <property type="entry name" value="ESAT-6-like_sf"/>
</dbReference>
<evidence type="ECO:0000313" key="1">
    <source>
        <dbReference type="EMBL" id="SDD77957.1"/>
    </source>
</evidence>
<dbReference type="Gene3D" id="1.10.287.1060">
    <property type="entry name" value="ESAT-6-like"/>
    <property type="match status" value="1"/>
</dbReference>
<protein>
    <recommendedName>
        <fullName evidence="3">Excreted virulence factor EspC, type VII ESX diderm</fullName>
    </recommendedName>
</protein>
<organism evidence="1 2">
    <name type="scientific">Auraticoccus monumenti</name>
    <dbReference type="NCBI Taxonomy" id="675864"/>
    <lineage>
        <taxon>Bacteria</taxon>
        <taxon>Bacillati</taxon>
        <taxon>Actinomycetota</taxon>
        <taxon>Actinomycetes</taxon>
        <taxon>Propionibacteriales</taxon>
        <taxon>Propionibacteriaceae</taxon>
        <taxon>Auraticoccus</taxon>
    </lineage>
</organism>
<dbReference type="STRING" id="675864.SAMN04489747_1723"/>
<dbReference type="EMBL" id="LT629688">
    <property type="protein sequence ID" value="SDD77957.1"/>
    <property type="molecule type" value="Genomic_DNA"/>
</dbReference>
<keyword evidence="2" id="KW-1185">Reference proteome</keyword>
<dbReference type="Proteomes" id="UP000198546">
    <property type="component" value="Chromosome i"/>
</dbReference>
<dbReference type="OrthoDB" id="3728257at2"/>
<proteinExistence type="predicted"/>
<dbReference type="RefSeq" id="WP_090592396.1">
    <property type="nucleotide sequence ID" value="NZ_LT629688.1"/>
</dbReference>
<dbReference type="AlphaFoldDB" id="A0A1G6XKY4"/>
<gene>
    <name evidence="1" type="ORF">SAMN04489747_1723</name>
</gene>
<evidence type="ECO:0008006" key="3">
    <source>
        <dbReference type="Google" id="ProtNLM"/>
    </source>
</evidence>
<reference evidence="1 2" key="1">
    <citation type="submission" date="2016-10" db="EMBL/GenBank/DDBJ databases">
        <authorList>
            <person name="de Groot N.N."/>
        </authorList>
    </citation>
    <scope>NUCLEOTIDE SEQUENCE [LARGE SCALE GENOMIC DNA]</scope>
    <source>
        <strain evidence="1 2">MON 2.2</strain>
    </source>
</reference>
<evidence type="ECO:0000313" key="2">
    <source>
        <dbReference type="Proteomes" id="UP000198546"/>
    </source>
</evidence>
<accession>A0A1G6XKY4</accession>
<sequence>MSSFDQIQFEPESLRRAAAGMDDAAQELLSKAQALLSEVGDVSALGTNDTLGSIASMLYSAVLARVQETVDSVSSELGAHGGALASAAEGYAGTEDANAQLGTSTWDGSGGGL</sequence>